<dbReference type="EMBL" id="UZAE01001621">
    <property type="protein sequence ID" value="VDN98842.1"/>
    <property type="molecule type" value="Genomic_DNA"/>
</dbReference>
<dbReference type="Proteomes" id="UP000278807">
    <property type="component" value="Unassembled WGS sequence"/>
</dbReference>
<protein>
    <submittedName>
        <fullName evidence="4">BHLH domain-containing protein</fullName>
    </submittedName>
</protein>
<organism evidence="4">
    <name type="scientific">Rodentolepis nana</name>
    <name type="common">Dwarf tapeworm</name>
    <name type="synonym">Hymenolepis nana</name>
    <dbReference type="NCBI Taxonomy" id="102285"/>
    <lineage>
        <taxon>Eukaryota</taxon>
        <taxon>Metazoa</taxon>
        <taxon>Spiralia</taxon>
        <taxon>Lophotrochozoa</taxon>
        <taxon>Platyhelminthes</taxon>
        <taxon>Cestoda</taxon>
        <taxon>Eucestoda</taxon>
        <taxon>Cyclophyllidea</taxon>
        <taxon>Hymenolepididae</taxon>
        <taxon>Rodentolepis</taxon>
    </lineage>
</organism>
<evidence type="ECO:0000313" key="2">
    <source>
        <dbReference type="EMBL" id="VDN98842.1"/>
    </source>
</evidence>
<proteinExistence type="predicted"/>
<reference evidence="4" key="1">
    <citation type="submission" date="2017-02" db="UniProtKB">
        <authorList>
            <consortium name="WormBaseParasite"/>
        </authorList>
    </citation>
    <scope>IDENTIFICATION</scope>
</reference>
<sequence>MSLQARALHLGRINGQRQSRLASIAHLDRTITSLRQLVPPSTNKPTPKTVNTLDDMETLLEDAIVFLSKIAEEPELVRAIRAEYASRQNVLVPSNNSTENHSVQNHSSSNSHSSPPSPPRDMENLFTLFKLKRGLGQKRLIPRRI</sequence>
<name>A0A0R3T7E6_RODNA</name>
<feature type="compositionally biased region" description="Low complexity" evidence="1">
    <location>
        <begin position="100"/>
        <end position="114"/>
    </location>
</feature>
<reference evidence="2 3" key="2">
    <citation type="submission" date="2018-11" db="EMBL/GenBank/DDBJ databases">
        <authorList>
            <consortium name="Pathogen Informatics"/>
        </authorList>
    </citation>
    <scope>NUCLEOTIDE SEQUENCE [LARGE SCALE GENOMIC DNA]</scope>
</reference>
<gene>
    <name evidence="2" type="ORF">HNAJ_LOCUS2983</name>
</gene>
<accession>A0A0R3T7E6</accession>
<dbReference type="WBParaSite" id="HNAJ_0000298401-mRNA-1">
    <property type="protein sequence ID" value="HNAJ_0000298401-mRNA-1"/>
    <property type="gene ID" value="HNAJ_0000298401"/>
</dbReference>
<feature type="region of interest" description="Disordered" evidence="1">
    <location>
        <begin position="91"/>
        <end position="123"/>
    </location>
</feature>
<evidence type="ECO:0000313" key="4">
    <source>
        <dbReference type="WBParaSite" id="HNAJ_0000298401-mRNA-1"/>
    </source>
</evidence>
<keyword evidence="3" id="KW-1185">Reference proteome</keyword>
<dbReference type="AlphaFoldDB" id="A0A0R3T7E6"/>
<evidence type="ECO:0000256" key="1">
    <source>
        <dbReference type="SAM" id="MobiDB-lite"/>
    </source>
</evidence>
<dbReference type="OrthoDB" id="6280505at2759"/>
<evidence type="ECO:0000313" key="3">
    <source>
        <dbReference type="Proteomes" id="UP000278807"/>
    </source>
</evidence>